<keyword evidence="2" id="KW-1185">Reference proteome</keyword>
<evidence type="ECO:0000313" key="1">
    <source>
        <dbReference type="EMBL" id="GAN11254.1"/>
    </source>
</evidence>
<dbReference type="AlphaFoldDB" id="A0A0C9MV18"/>
<organism evidence="1">
    <name type="scientific">Mucor ambiguus</name>
    <dbReference type="NCBI Taxonomy" id="91626"/>
    <lineage>
        <taxon>Eukaryota</taxon>
        <taxon>Fungi</taxon>
        <taxon>Fungi incertae sedis</taxon>
        <taxon>Mucoromycota</taxon>
        <taxon>Mucoromycotina</taxon>
        <taxon>Mucoromycetes</taxon>
        <taxon>Mucorales</taxon>
        <taxon>Mucorineae</taxon>
        <taxon>Mucoraceae</taxon>
        <taxon>Mucor</taxon>
    </lineage>
</organism>
<protein>
    <submittedName>
        <fullName evidence="1">Uncharacterized protein</fullName>
    </submittedName>
</protein>
<name>A0A0C9MV18_9FUNG</name>
<gene>
    <name evidence="1" type="ORF">MAM1_0517c10813</name>
</gene>
<dbReference type="EMBL" id="DF836806">
    <property type="protein sequence ID" value="GAN11254.1"/>
    <property type="molecule type" value="Genomic_DNA"/>
</dbReference>
<accession>A0A0C9MV18</accession>
<reference evidence="1" key="1">
    <citation type="submission" date="2014-09" db="EMBL/GenBank/DDBJ databases">
        <title>Draft genome sequence of an oleaginous Mucoromycotina fungus Mucor ambiguus NBRC6742.</title>
        <authorList>
            <person name="Takeda I."/>
            <person name="Yamane N."/>
            <person name="Morita T."/>
            <person name="Tamano K."/>
            <person name="Machida M."/>
            <person name="Baker S."/>
            <person name="Koike H."/>
        </authorList>
    </citation>
    <scope>NUCLEOTIDE SEQUENCE</scope>
    <source>
        <strain evidence="1">NBRC 6742</strain>
    </source>
</reference>
<sequence>MSSMPTQNIVPKRRLIVRHPDEEESFFRTSISLGIWRRASHVEATLSKKQKLTAVEIGGALNTQFYHYILAEIAASTNTQDTFDRL</sequence>
<evidence type="ECO:0000313" key="2">
    <source>
        <dbReference type="Proteomes" id="UP000053815"/>
    </source>
</evidence>
<proteinExistence type="predicted"/>
<dbReference type="Proteomes" id="UP000053815">
    <property type="component" value="Unassembled WGS sequence"/>
</dbReference>